<dbReference type="Proteomes" id="UP000272067">
    <property type="component" value="Segment"/>
</dbReference>
<organism evidence="1 2">
    <name type="scientific">Bottlenose dolphin adenovirus 1</name>
    <dbReference type="NCBI Taxonomy" id="1714377"/>
    <lineage>
        <taxon>Viruses</taxon>
        <taxon>Varidnaviria</taxon>
        <taxon>Bamfordvirae</taxon>
        <taxon>Preplasmiviricota</taxon>
        <taxon>Polisuviricotina</taxon>
        <taxon>Pharingeaviricetes</taxon>
        <taxon>Rowavirales</taxon>
        <taxon>Adenoviridae</taxon>
        <taxon>Mastadenovirus</taxon>
        <taxon>Mastadenovirus delphini</taxon>
        <taxon>Dolphin mastadenovirus B</taxon>
    </lineage>
</organism>
<protein>
    <submittedName>
        <fullName evidence="1">E4 ORF1</fullName>
    </submittedName>
</protein>
<dbReference type="RefSeq" id="YP_009704144.1">
    <property type="nucleotide sequence ID" value="NC_044960.1"/>
</dbReference>
<keyword evidence="2" id="KW-1185">Reference proteome</keyword>
<accession>A0A1X7MML8</accession>
<sequence length="126" mass="14188">MEYIFKSADAVLEKSLCPLNCVQCHLGPRSLAPIICKNTVHFKNEGYLVVFNYGVNVRFNIGITIPTGKKALVQLSSLFYSPELLVDTKYVLFQGYIRVLQLYLHAHLMPVVIPRGTTLCEVTLID</sequence>
<dbReference type="KEGG" id="vg:41902962"/>
<evidence type="ECO:0000313" key="2">
    <source>
        <dbReference type="Proteomes" id="UP000272067"/>
    </source>
</evidence>
<name>A0A1X7MML8_9ADEN</name>
<dbReference type="EMBL" id="LT841149">
    <property type="protein sequence ID" value="SMG83462.1"/>
    <property type="molecule type" value="Genomic_DNA"/>
</dbReference>
<reference evidence="2" key="1">
    <citation type="submission" date="2017-04" db="EMBL/GenBank/DDBJ databases">
        <authorList>
            <person name="Hayer J."/>
            <person name="Malmberg M."/>
            <person name="Hayer J."/>
        </authorList>
    </citation>
    <scope>NUCLEOTIDE SEQUENCE [LARGE SCALE GENOMIC DNA]</scope>
</reference>
<dbReference type="GeneID" id="41902962"/>
<evidence type="ECO:0000313" key="1">
    <source>
        <dbReference type="EMBL" id="SMG83462.1"/>
    </source>
</evidence>
<proteinExistence type="predicted"/>